<dbReference type="Proteomes" id="UP001190700">
    <property type="component" value="Unassembled WGS sequence"/>
</dbReference>
<evidence type="ECO:0000313" key="2">
    <source>
        <dbReference type="Proteomes" id="UP001190700"/>
    </source>
</evidence>
<gene>
    <name evidence="1" type="ORF">CYMTET_49224</name>
</gene>
<accession>A0AAE0BQI6</accession>
<comment type="caution">
    <text evidence="1">The sequence shown here is derived from an EMBL/GenBank/DDBJ whole genome shotgun (WGS) entry which is preliminary data.</text>
</comment>
<organism evidence="1 2">
    <name type="scientific">Cymbomonas tetramitiformis</name>
    <dbReference type="NCBI Taxonomy" id="36881"/>
    <lineage>
        <taxon>Eukaryota</taxon>
        <taxon>Viridiplantae</taxon>
        <taxon>Chlorophyta</taxon>
        <taxon>Pyramimonadophyceae</taxon>
        <taxon>Pyramimonadales</taxon>
        <taxon>Pyramimonadaceae</taxon>
        <taxon>Cymbomonas</taxon>
    </lineage>
</organism>
<sequence>MRRVLGVGAEVQAQVTVLSLGETRQERRASRRVWGVALGQGGVNRAHGLHGALDALEDMCVPKRALESLTGGVGTQCSLLGFPQSLVARVPGIGARTHTQQTQYVATLRS</sequence>
<keyword evidence="2" id="KW-1185">Reference proteome</keyword>
<proteinExistence type="predicted"/>
<protein>
    <submittedName>
        <fullName evidence="1">Uncharacterized protein</fullName>
    </submittedName>
</protein>
<name>A0AAE0BQI6_9CHLO</name>
<dbReference type="AlphaFoldDB" id="A0AAE0BQI6"/>
<evidence type="ECO:0000313" key="1">
    <source>
        <dbReference type="EMBL" id="KAK3240971.1"/>
    </source>
</evidence>
<reference evidence="1 2" key="1">
    <citation type="journal article" date="2015" name="Genome Biol. Evol.">
        <title>Comparative Genomics of a Bacterivorous Green Alga Reveals Evolutionary Causalities and Consequences of Phago-Mixotrophic Mode of Nutrition.</title>
        <authorList>
            <person name="Burns J.A."/>
            <person name="Paasch A."/>
            <person name="Narechania A."/>
            <person name="Kim E."/>
        </authorList>
    </citation>
    <scope>NUCLEOTIDE SEQUENCE [LARGE SCALE GENOMIC DNA]</scope>
    <source>
        <strain evidence="1 2">PLY_AMNH</strain>
    </source>
</reference>
<dbReference type="EMBL" id="LGRX02033504">
    <property type="protein sequence ID" value="KAK3240971.1"/>
    <property type="molecule type" value="Genomic_DNA"/>
</dbReference>